<organism evidence="3 4">
    <name type="scientific">Aspergillus udagawae</name>
    <dbReference type="NCBI Taxonomy" id="91492"/>
    <lineage>
        <taxon>Eukaryota</taxon>
        <taxon>Fungi</taxon>
        <taxon>Dikarya</taxon>
        <taxon>Ascomycota</taxon>
        <taxon>Pezizomycotina</taxon>
        <taxon>Eurotiomycetes</taxon>
        <taxon>Eurotiomycetidae</taxon>
        <taxon>Eurotiales</taxon>
        <taxon>Aspergillaceae</taxon>
        <taxon>Aspergillus</taxon>
        <taxon>Aspergillus subgen. Fumigati</taxon>
    </lineage>
</organism>
<dbReference type="SMART" id="SM00974">
    <property type="entry name" value="T5orf172"/>
    <property type="match status" value="1"/>
</dbReference>
<dbReference type="InterPro" id="IPR018306">
    <property type="entry name" value="Phage_T5_Orf172_DNA-bd"/>
</dbReference>
<name>A0A8E0QKD8_9EURO</name>
<comment type="caution">
    <text evidence="3">The sequence shown here is derived from an EMBL/GenBank/DDBJ whole genome shotgun (WGS) entry which is preliminary data.</text>
</comment>
<dbReference type="AlphaFoldDB" id="A0A8E0QKD8"/>
<dbReference type="GeneID" id="66988282"/>
<accession>A0A8E0QKD8</accession>
<dbReference type="EMBL" id="BBXM02000001">
    <property type="protein sequence ID" value="GIC84979.1"/>
    <property type="molecule type" value="Genomic_DNA"/>
</dbReference>
<dbReference type="PANTHER" id="PTHR28094">
    <property type="entry name" value="MEIOTICALLY UP-REGULATED GENE 113 PROTEIN"/>
    <property type="match status" value="1"/>
</dbReference>
<dbReference type="RefSeq" id="XP_043142245.1">
    <property type="nucleotide sequence ID" value="XM_043286310.1"/>
</dbReference>
<dbReference type="PANTHER" id="PTHR28094:SF1">
    <property type="entry name" value="MEIOTICALLY UP-REGULATED GENE 113 PROTEIN"/>
    <property type="match status" value="1"/>
</dbReference>
<sequence length="389" mass="43575">MHAELNQAQKCSGAEANPGVCLTPPPSPATSRKSREEHQEEPSLLAQSNLVLRTPPASPLKGQGLEGNKKNKADQLWISSLESLKNQLGIRRGRCRALTSMDKPCKNSVLRKAAELDDKLGGRNVQAMQKILKKITAPDVYSDDTRLQAYLEALGQYVFCPLHREQEKPTHVKNWTSQIQAIRPLNKLAQSISTDPAAVKIVYPKQLIEDDIYEQLGYDISPFMHADQGSPISVKCIQTALKPKSGSSEGYVYAYEVEGNPGFVKIGYTGFTAQKRFEDIAFMCNRKPIGLYPIPINTGNTIKNPKLVEALCHVQLREHQVTIDCHACLCKHKEWFRVSREDAIGTVQKWSSWMEKVAAKSDWRERLGDKIEKTQNLGQLLKQLEGETL</sequence>
<evidence type="ECO:0000259" key="2">
    <source>
        <dbReference type="SMART" id="SM00974"/>
    </source>
</evidence>
<evidence type="ECO:0000313" key="4">
    <source>
        <dbReference type="Proteomes" id="UP000036893"/>
    </source>
</evidence>
<protein>
    <recommendedName>
        <fullName evidence="2">Bacteriophage T5 Orf172 DNA-binding domain-containing protein</fullName>
    </recommendedName>
</protein>
<proteinExistence type="predicted"/>
<reference evidence="3" key="1">
    <citation type="journal article" date="2015" name="Genome Announc.">
        <title>Draft Genome Sequence of the Pathogenic Filamentous Fungus Aspergillus udagawae Strain IFM 46973T.</title>
        <authorList>
            <person name="Kusuya Y."/>
            <person name="Takahashi-Nakaguchi A."/>
            <person name="Takahashi H."/>
            <person name="Yaguchi T."/>
        </authorList>
    </citation>
    <scope>NUCLEOTIDE SEQUENCE</scope>
    <source>
        <strain evidence="3">IFM 46973</strain>
    </source>
</reference>
<dbReference type="Proteomes" id="UP000036893">
    <property type="component" value="Unassembled WGS sequence"/>
</dbReference>
<feature type="region of interest" description="Disordered" evidence="1">
    <location>
        <begin position="1"/>
        <end position="69"/>
    </location>
</feature>
<reference evidence="3" key="2">
    <citation type="submission" date="2021-01" db="EMBL/GenBank/DDBJ databases">
        <title>Pan-genome distribution and transcriptional activeness of fungal secondary metabolism genes in Aspergillus section Fumigati.</title>
        <authorList>
            <person name="Takahashi H."/>
            <person name="Umemura M."/>
            <person name="Ninomiya A."/>
            <person name="Kusuya Y."/>
            <person name="Urayama S."/>
            <person name="Shimizu M."/>
            <person name="Watanabe A."/>
            <person name="Kamei K."/>
            <person name="Yaguchi T."/>
            <person name="Hagiwara D."/>
        </authorList>
    </citation>
    <scope>NUCLEOTIDE SEQUENCE</scope>
    <source>
        <strain evidence="3">IFM 46973</strain>
    </source>
</reference>
<feature type="domain" description="Bacteriophage T5 Orf172 DNA-binding" evidence="2">
    <location>
        <begin position="258"/>
        <end position="350"/>
    </location>
</feature>
<evidence type="ECO:0000313" key="3">
    <source>
        <dbReference type="EMBL" id="GIC84979.1"/>
    </source>
</evidence>
<gene>
    <name evidence="3" type="ORF">Aud_000806</name>
</gene>
<dbReference type="InterPro" id="IPR053006">
    <property type="entry name" value="Meiosis_regulatory"/>
</dbReference>
<dbReference type="Pfam" id="PF10544">
    <property type="entry name" value="T5orf172"/>
    <property type="match status" value="1"/>
</dbReference>
<feature type="compositionally biased region" description="Polar residues" evidence="1">
    <location>
        <begin position="1"/>
        <end position="10"/>
    </location>
</feature>
<evidence type="ECO:0000256" key="1">
    <source>
        <dbReference type="SAM" id="MobiDB-lite"/>
    </source>
</evidence>